<accession>A0ACC1HD42</accession>
<organism evidence="1 2">
    <name type="scientific">Spiromyces aspiralis</name>
    <dbReference type="NCBI Taxonomy" id="68401"/>
    <lineage>
        <taxon>Eukaryota</taxon>
        <taxon>Fungi</taxon>
        <taxon>Fungi incertae sedis</taxon>
        <taxon>Zoopagomycota</taxon>
        <taxon>Kickxellomycotina</taxon>
        <taxon>Kickxellomycetes</taxon>
        <taxon>Kickxellales</taxon>
        <taxon>Kickxellaceae</taxon>
        <taxon>Spiromyces</taxon>
    </lineage>
</organism>
<name>A0ACC1HD42_9FUNG</name>
<sequence>MGMQLFHLSFLPLIPNTARPRHSLQLSTDTFPLKMSQKLAKRAVTTLIKLDPATPSPLSPAASRRATAGRRSSKGPERPRPSTGWSLPRKAVTKKQREAEQKRTLKRNLDRLLGTMQASKEERKLQREISKLLEQRQKGETTATRKEKRRRAHFHDYDDGDSD</sequence>
<keyword evidence="2" id="KW-1185">Reference proteome</keyword>
<protein>
    <submittedName>
        <fullName evidence="1">Uncharacterized protein</fullName>
    </submittedName>
</protein>
<evidence type="ECO:0000313" key="1">
    <source>
        <dbReference type="EMBL" id="KAJ1674256.1"/>
    </source>
</evidence>
<reference evidence="1" key="1">
    <citation type="submission" date="2022-06" db="EMBL/GenBank/DDBJ databases">
        <title>Phylogenomic reconstructions and comparative analyses of Kickxellomycotina fungi.</title>
        <authorList>
            <person name="Reynolds N.K."/>
            <person name="Stajich J.E."/>
            <person name="Barry K."/>
            <person name="Grigoriev I.V."/>
            <person name="Crous P."/>
            <person name="Smith M.E."/>
        </authorList>
    </citation>
    <scope>NUCLEOTIDE SEQUENCE</scope>
    <source>
        <strain evidence="1">RSA 2271</strain>
    </source>
</reference>
<dbReference type="Proteomes" id="UP001145114">
    <property type="component" value="Unassembled WGS sequence"/>
</dbReference>
<evidence type="ECO:0000313" key="2">
    <source>
        <dbReference type="Proteomes" id="UP001145114"/>
    </source>
</evidence>
<dbReference type="EMBL" id="JAMZIH010006124">
    <property type="protein sequence ID" value="KAJ1674256.1"/>
    <property type="molecule type" value="Genomic_DNA"/>
</dbReference>
<proteinExistence type="predicted"/>
<gene>
    <name evidence="1" type="ORF">EV182_003652</name>
</gene>
<comment type="caution">
    <text evidence="1">The sequence shown here is derived from an EMBL/GenBank/DDBJ whole genome shotgun (WGS) entry which is preliminary data.</text>
</comment>